<evidence type="ECO:0000313" key="2">
    <source>
        <dbReference type="EMBL" id="KAK9943526.1"/>
    </source>
</evidence>
<accession>A0AAW1Y542</accession>
<dbReference type="Proteomes" id="UP001457282">
    <property type="component" value="Unassembled WGS sequence"/>
</dbReference>
<organism evidence="2 3">
    <name type="scientific">Rubus argutus</name>
    <name type="common">Southern blackberry</name>
    <dbReference type="NCBI Taxonomy" id="59490"/>
    <lineage>
        <taxon>Eukaryota</taxon>
        <taxon>Viridiplantae</taxon>
        <taxon>Streptophyta</taxon>
        <taxon>Embryophyta</taxon>
        <taxon>Tracheophyta</taxon>
        <taxon>Spermatophyta</taxon>
        <taxon>Magnoliopsida</taxon>
        <taxon>eudicotyledons</taxon>
        <taxon>Gunneridae</taxon>
        <taxon>Pentapetalae</taxon>
        <taxon>rosids</taxon>
        <taxon>fabids</taxon>
        <taxon>Rosales</taxon>
        <taxon>Rosaceae</taxon>
        <taxon>Rosoideae</taxon>
        <taxon>Rosoideae incertae sedis</taxon>
        <taxon>Rubus</taxon>
    </lineage>
</organism>
<comment type="caution">
    <text evidence="2">The sequence shown here is derived from an EMBL/GenBank/DDBJ whole genome shotgun (WGS) entry which is preliminary data.</text>
</comment>
<keyword evidence="3" id="KW-1185">Reference proteome</keyword>
<evidence type="ECO:0000313" key="3">
    <source>
        <dbReference type="Proteomes" id="UP001457282"/>
    </source>
</evidence>
<proteinExistence type="predicted"/>
<dbReference type="EMBL" id="JBEDUW010000002">
    <property type="protein sequence ID" value="KAK9943526.1"/>
    <property type="molecule type" value="Genomic_DNA"/>
</dbReference>
<sequence>MCENSKIYHCRRLTLHYKAEPSWDFYRRYFQFITVVAHPARTPSPPIIDVSKLLSLVHGAIGNPAAAANLSSTSSSPPPSSPDPIALPSSAPSIPYPAPPIVEVPLQSDAVALSISHFSRRFPLLQLCRHFQSGVHNRSSQDSLSLGLNQN</sequence>
<dbReference type="AlphaFoldDB" id="A0AAW1Y542"/>
<protein>
    <submittedName>
        <fullName evidence="2">Uncharacterized protein</fullName>
    </submittedName>
</protein>
<gene>
    <name evidence="2" type="ORF">M0R45_009131</name>
</gene>
<reference evidence="2 3" key="1">
    <citation type="journal article" date="2023" name="G3 (Bethesda)">
        <title>A chromosome-length genome assembly and annotation of blackberry (Rubus argutus, cv. 'Hillquist').</title>
        <authorList>
            <person name="Bruna T."/>
            <person name="Aryal R."/>
            <person name="Dudchenko O."/>
            <person name="Sargent D.J."/>
            <person name="Mead D."/>
            <person name="Buti M."/>
            <person name="Cavallini A."/>
            <person name="Hytonen T."/>
            <person name="Andres J."/>
            <person name="Pham M."/>
            <person name="Weisz D."/>
            <person name="Mascagni F."/>
            <person name="Usai G."/>
            <person name="Natali L."/>
            <person name="Bassil N."/>
            <person name="Fernandez G.E."/>
            <person name="Lomsadze A."/>
            <person name="Armour M."/>
            <person name="Olukolu B."/>
            <person name="Poorten T."/>
            <person name="Britton C."/>
            <person name="Davik J."/>
            <person name="Ashrafi H."/>
            <person name="Aiden E.L."/>
            <person name="Borodovsky M."/>
            <person name="Worthington M."/>
        </authorList>
    </citation>
    <scope>NUCLEOTIDE SEQUENCE [LARGE SCALE GENOMIC DNA]</scope>
    <source>
        <strain evidence="2">PI 553951</strain>
    </source>
</reference>
<evidence type="ECO:0000256" key="1">
    <source>
        <dbReference type="SAM" id="MobiDB-lite"/>
    </source>
</evidence>
<name>A0AAW1Y542_RUBAR</name>
<feature type="region of interest" description="Disordered" evidence="1">
    <location>
        <begin position="67"/>
        <end position="91"/>
    </location>
</feature>